<keyword evidence="3 8" id="KW-1134">Transmembrane beta strand</keyword>
<name>A0A139SRJ6_9BACT</name>
<protein>
    <recommendedName>
        <fullName evidence="14">TonB-dependent receptor plug domain-containing protein</fullName>
    </recommendedName>
</protein>
<keyword evidence="6 8" id="KW-0472">Membrane</keyword>
<accession>A0A139SRJ6</accession>
<dbReference type="InterPro" id="IPR036942">
    <property type="entry name" value="Beta-barrel_TonB_sf"/>
</dbReference>
<dbReference type="InterPro" id="IPR000531">
    <property type="entry name" value="Beta-barrel_TonB"/>
</dbReference>
<evidence type="ECO:0000313" key="12">
    <source>
        <dbReference type="EMBL" id="KXU37100.1"/>
    </source>
</evidence>
<evidence type="ECO:0000256" key="3">
    <source>
        <dbReference type="ARBA" id="ARBA00022452"/>
    </source>
</evidence>
<evidence type="ECO:0008006" key="14">
    <source>
        <dbReference type="Google" id="ProtNLM"/>
    </source>
</evidence>
<dbReference type="PANTHER" id="PTHR32552">
    <property type="entry name" value="FERRICHROME IRON RECEPTOR-RELATED"/>
    <property type="match status" value="1"/>
</dbReference>
<dbReference type="PANTHER" id="PTHR32552:SF74">
    <property type="entry name" value="HYDROXAMATE SIDEROPHORE RECEPTOR FHUE"/>
    <property type="match status" value="1"/>
</dbReference>
<dbReference type="InterPro" id="IPR037066">
    <property type="entry name" value="Plug_dom_sf"/>
</dbReference>
<evidence type="ECO:0000259" key="11">
    <source>
        <dbReference type="Pfam" id="PF07715"/>
    </source>
</evidence>
<organism evidence="12 13">
    <name type="scientific">Cephaloticoccus capnophilus</name>
    <dbReference type="NCBI Taxonomy" id="1548208"/>
    <lineage>
        <taxon>Bacteria</taxon>
        <taxon>Pseudomonadati</taxon>
        <taxon>Verrucomicrobiota</taxon>
        <taxon>Opitutia</taxon>
        <taxon>Opitutales</taxon>
        <taxon>Opitutaceae</taxon>
        <taxon>Cephaloticoccus</taxon>
    </lineage>
</organism>
<evidence type="ECO:0000256" key="4">
    <source>
        <dbReference type="ARBA" id="ARBA00022692"/>
    </source>
</evidence>
<dbReference type="Pfam" id="PF00593">
    <property type="entry name" value="TonB_dep_Rec_b-barrel"/>
    <property type="match status" value="1"/>
</dbReference>
<evidence type="ECO:0000256" key="5">
    <source>
        <dbReference type="ARBA" id="ARBA00023077"/>
    </source>
</evidence>
<feature type="domain" description="TonB-dependent receptor plug" evidence="11">
    <location>
        <begin position="53"/>
        <end position="148"/>
    </location>
</feature>
<dbReference type="Gene3D" id="2.40.170.20">
    <property type="entry name" value="TonB-dependent receptor, beta-barrel domain"/>
    <property type="match status" value="1"/>
</dbReference>
<evidence type="ECO:0000256" key="2">
    <source>
        <dbReference type="ARBA" id="ARBA00022448"/>
    </source>
</evidence>
<evidence type="ECO:0000256" key="1">
    <source>
        <dbReference type="ARBA" id="ARBA00004571"/>
    </source>
</evidence>
<dbReference type="Proteomes" id="UP000071392">
    <property type="component" value="Unassembled WGS sequence"/>
</dbReference>
<dbReference type="InterPro" id="IPR039426">
    <property type="entry name" value="TonB-dep_rcpt-like"/>
</dbReference>
<dbReference type="AlphaFoldDB" id="A0A139SRJ6"/>
<dbReference type="GO" id="GO:0015344">
    <property type="term" value="F:siderophore uptake transmembrane transporter activity"/>
    <property type="evidence" value="ECO:0007669"/>
    <property type="project" value="TreeGrafter"/>
</dbReference>
<evidence type="ECO:0000256" key="8">
    <source>
        <dbReference type="PROSITE-ProRule" id="PRU01360"/>
    </source>
</evidence>
<comment type="similarity">
    <text evidence="8 9">Belongs to the TonB-dependent receptor family.</text>
</comment>
<dbReference type="STRING" id="1548208.AXK12_02340"/>
<keyword evidence="7 8" id="KW-0998">Cell outer membrane</keyword>
<sequence>MLGLAVTTYAQQTSAQNDEEIVRLSPFSVQESADIGRYQAVEASSGTRVRMNLMDSTQSISVVTSEFLADTGSARVLDAVKYVAGVGASTQPNALDVMNVRGFRSYGTTIDGFNQFSMLNQDPIIIDRIEVVKGPNSVLAPQGLPGGVVNNVSKKPLFTNQGYASYQVGRWDANRAEIDGNYVVNDKLAVRVVGAVTDADDYGKGEYHQNITVMPMFTYRISPKTEFTAQLQIYNGSMLANNGNPVSLYAVNRSHVRLQEGLPRDFQFIGRGITRHQSGKNTRLFLTSQITDKLSMRIAGNWAYQNYRPNFFGTGDADTEVIQLDQITGEWSWDGVTRNDNPRYQFGGINEWNKLYYGNLQNDFVYEHTADTWKSQTVTGYAINYSGQSFRRIDHEPDGIWYDFTNNFTPPSGYTLQDKWFANSKSYTRSRQFYIVEVLNFFEDRLVLSGTLSYNHYFSGSTDNLTVASTQSSTEVWVPSGGVVYKLTPGITAYYGYTKQELDGPARPTSGIPHHTVPSEQHEVGVRLKLFDGKLYTTFAYFDIVQDNLVTWNFENFRQPPPNPPAPDIMSNRTAKGFEFEFAWAPTKNFSVIGSYTKYENRDADNMRYSNVAEEMGGIWGQYTFSETGPLRGLSIGLGANYVGERPSDVIGQFTQPPPGVDPVRIQPSFWIPSYTVVEASVNYRFNKNWKAQLVVNNLLDRDYIPGSFNRYIFVSTPINPKLTVRYEF</sequence>
<proteinExistence type="inferred from homology"/>
<dbReference type="Pfam" id="PF07715">
    <property type="entry name" value="Plug"/>
    <property type="match status" value="1"/>
</dbReference>
<evidence type="ECO:0000256" key="6">
    <source>
        <dbReference type="ARBA" id="ARBA00023136"/>
    </source>
</evidence>
<comment type="caution">
    <text evidence="12">The sequence shown here is derived from an EMBL/GenBank/DDBJ whole genome shotgun (WGS) entry which is preliminary data.</text>
</comment>
<evidence type="ECO:0000313" key="13">
    <source>
        <dbReference type="Proteomes" id="UP000071392"/>
    </source>
</evidence>
<evidence type="ECO:0000259" key="10">
    <source>
        <dbReference type="Pfam" id="PF00593"/>
    </source>
</evidence>
<dbReference type="InterPro" id="IPR012910">
    <property type="entry name" value="Plug_dom"/>
</dbReference>
<dbReference type="PROSITE" id="PS52016">
    <property type="entry name" value="TONB_DEPENDENT_REC_3"/>
    <property type="match status" value="1"/>
</dbReference>
<evidence type="ECO:0000256" key="9">
    <source>
        <dbReference type="RuleBase" id="RU003357"/>
    </source>
</evidence>
<keyword evidence="5 9" id="KW-0798">TonB box</keyword>
<keyword evidence="13" id="KW-1185">Reference proteome</keyword>
<dbReference type="SUPFAM" id="SSF56935">
    <property type="entry name" value="Porins"/>
    <property type="match status" value="1"/>
</dbReference>
<keyword evidence="2 8" id="KW-0813">Transport</keyword>
<keyword evidence="4 8" id="KW-0812">Transmembrane</keyword>
<dbReference type="EMBL" id="LSZP01000015">
    <property type="protein sequence ID" value="KXU37100.1"/>
    <property type="molecule type" value="Genomic_DNA"/>
</dbReference>
<dbReference type="GO" id="GO:0009279">
    <property type="term" value="C:cell outer membrane"/>
    <property type="evidence" value="ECO:0007669"/>
    <property type="project" value="UniProtKB-SubCell"/>
</dbReference>
<gene>
    <name evidence="12" type="ORF">AXK12_02340</name>
</gene>
<evidence type="ECO:0000256" key="7">
    <source>
        <dbReference type="ARBA" id="ARBA00023237"/>
    </source>
</evidence>
<comment type="subcellular location">
    <subcellularLocation>
        <location evidence="1 8">Cell outer membrane</location>
        <topology evidence="1 8">Multi-pass membrane protein</topology>
    </subcellularLocation>
</comment>
<feature type="domain" description="TonB-dependent receptor-like beta-barrel" evidence="10">
    <location>
        <begin position="286"/>
        <end position="699"/>
    </location>
</feature>
<reference evidence="12 13" key="1">
    <citation type="submission" date="2016-02" db="EMBL/GenBank/DDBJ databases">
        <authorList>
            <person name="Wen L."/>
            <person name="He K."/>
            <person name="Yang H."/>
        </authorList>
    </citation>
    <scope>NUCLEOTIDE SEQUENCE [LARGE SCALE GENOMIC DNA]</scope>
    <source>
        <strain evidence="12 13">CV41</strain>
    </source>
</reference>
<dbReference type="Gene3D" id="2.170.130.10">
    <property type="entry name" value="TonB-dependent receptor, plug domain"/>
    <property type="match status" value="1"/>
</dbReference>